<keyword evidence="2" id="KW-1003">Cell membrane</keyword>
<reference evidence="7 8" key="1">
    <citation type="submission" date="2019-11" db="EMBL/GenBank/DDBJ databases">
        <title>Comparative genomics of hydrocarbon-degrading Desulfosarcina strains.</title>
        <authorList>
            <person name="Watanabe M."/>
            <person name="Kojima H."/>
            <person name="Fukui M."/>
        </authorList>
    </citation>
    <scope>NUCLEOTIDE SEQUENCE [LARGE SCALE GENOMIC DNA]</scope>
    <source>
        <strain evidence="7 8">PL12</strain>
    </source>
</reference>
<keyword evidence="3 6" id="KW-0812">Transmembrane</keyword>
<evidence type="ECO:0000256" key="5">
    <source>
        <dbReference type="ARBA" id="ARBA00023136"/>
    </source>
</evidence>
<evidence type="ECO:0000313" key="8">
    <source>
        <dbReference type="Proteomes" id="UP000427906"/>
    </source>
</evidence>
<proteinExistence type="predicted"/>
<keyword evidence="5 6" id="KW-0472">Membrane</keyword>
<keyword evidence="4 6" id="KW-1133">Transmembrane helix</keyword>
<evidence type="ECO:0000256" key="1">
    <source>
        <dbReference type="ARBA" id="ARBA00004651"/>
    </source>
</evidence>
<evidence type="ECO:0000256" key="3">
    <source>
        <dbReference type="ARBA" id="ARBA00022692"/>
    </source>
</evidence>
<dbReference type="GO" id="GO:0043190">
    <property type="term" value="C:ATP-binding cassette (ABC) transporter complex"/>
    <property type="evidence" value="ECO:0007669"/>
    <property type="project" value="InterPro"/>
</dbReference>
<organism evidence="7 8">
    <name type="scientific">Desulfosarcina alkanivorans</name>
    <dbReference type="NCBI Taxonomy" id="571177"/>
    <lineage>
        <taxon>Bacteria</taxon>
        <taxon>Pseudomonadati</taxon>
        <taxon>Thermodesulfobacteriota</taxon>
        <taxon>Desulfobacteria</taxon>
        <taxon>Desulfobacterales</taxon>
        <taxon>Desulfosarcinaceae</taxon>
        <taxon>Desulfosarcina</taxon>
    </lineage>
</organism>
<dbReference type="NCBIfam" id="TIGR04408">
    <property type="entry name" value="LptG_lptG"/>
    <property type="match status" value="1"/>
</dbReference>
<gene>
    <name evidence="7" type="primary">lptG</name>
    <name evidence="7" type="ORF">DSCA_14320</name>
</gene>
<feature type="transmembrane region" description="Helical" evidence="6">
    <location>
        <begin position="277"/>
        <end position="295"/>
    </location>
</feature>
<dbReference type="EMBL" id="AP021874">
    <property type="protein sequence ID" value="BBO67502.1"/>
    <property type="molecule type" value="Genomic_DNA"/>
</dbReference>
<feature type="transmembrane region" description="Helical" evidence="6">
    <location>
        <begin position="53"/>
        <end position="79"/>
    </location>
</feature>
<dbReference type="InterPro" id="IPR030923">
    <property type="entry name" value="LptG"/>
</dbReference>
<evidence type="ECO:0000256" key="2">
    <source>
        <dbReference type="ARBA" id="ARBA00022475"/>
    </source>
</evidence>
<feature type="transmembrane region" description="Helical" evidence="6">
    <location>
        <begin position="336"/>
        <end position="355"/>
    </location>
</feature>
<evidence type="ECO:0000256" key="6">
    <source>
        <dbReference type="SAM" id="Phobius"/>
    </source>
</evidence>
<name>A0A5K7YDE3_9BACT</name>
<dbReference type="InterPro" id="IPR005495">
    <property type="entry name" value="LptG/LptF_permease"/>
</dbReference>
<feature type="transmembrane region" description="Helical" evidence="6">
    <location>
        <begin position="99"/>
        <end position="118"/>
    </location>
</feature>
<dbReference type="Pfam" id="PF03739">
    <property type="entry name" value="LptF_LptG"/>
    <property type="match status" value="1"/>
</dbReference>
<protein>
    <submittedName>
        <fullName evidence="7">LPS export ABC transporter permease LptG</fullName>
    </submittedName>
</protein>
<dbReference type="OrthoDB" id="9783403at2"/>
<accession>A0A5K7YDE3</accession>
<dbReference type="AlphaFoldDB" id="A0A5K7YDE3"/>
<dbReference type="KEGG" id="dalk:DSCA_14320"/>
<keyword evidence="8" id="KW-1185">Reference proteome</keyword>
<dbReference type="PANTHER" id="PTHR33529">
    <property type="entry name" value="SLR0882 PROTEIN-RELATED"/>
    <property type="match status" value="1"/>
</dbReference>
<evidence type="ECO:0000313" key="7">
    <source>
        <dbReference type="EMBL" id="BBO67502.1"/>
    </source>
</evidence>
<evidence type="ECO:0000256" key="4">
    <source>
        <dbReference type="ARBA" id="ARBA00022989"/>
    </source>
</evidence>
<dbReference type="PANTHER" id="PTHR33529:SF6">
    <property type="entry name" value="YJGP_YJGQ FAMILY PERMEASE"/>
    <property type="match status" value="1"/>
</dbReference>
<dbReference type="Proteomes" id="UP000427906">
    <property type="component" value="Chromosome"/>
</dbReference>
<feature type="transmembrane region" description="Helical" evidence="6">
    <location>
        <begin position="12"/>
        <end position="33"/>
    </location>
</feature>
<dbReference type="GO" id="GO:0055085">
    <property type="term" value="P:transmembrane transport"/>
    <property type="evidence" value="ECO:0007669"/>
    <property type="project" value="InterPro"/>
</dbReference>
<dbReference type="GO" id="GO:0015920">
    <property type="term" value="P:lipopolysaccharide transport"/>
    <property type="evidence" value="ECO:0007669"/>
    <property type="project" value="TreeGrafter"/>
</dbReference>
<dbReference type="RefSeq" id="WP_155315758.1">
    <property type="nucleotide sequence ID" value="NZ_AP021874.1"/>
</dbReference>
<sequence>MTILYRYVTREILICFSIVLVAVLSIYLAVDFIEKIDNFMEAGVSASRCVVYLLYKLPFILVQIAPVGFLLSILVALGLMSKNNEVIALKSCGIGKTRLLKPALVLGLVFGCLLFVVAEMLAPVFMVKANQIWLQEVKKKNIFASKTNDIWMRASRQIIHIKSYQPDKKRISRIAMHTFDDQFRLINRIDAQSGEFINGQWRLKDVVEQAFDENDGGHQLRSLDTLTVEIDLNPDDLARAAKRSDEMGLAELGRYIEKVEREGYGAVRFRVDYHGKIAAPFVCLFLSVLGTGIALRGKLREGMPVSITYGLGIAFLYWIFNSFCLSLGYAEMMPPVVAAWVANIVFFSVAGFLILNAH</sequence>
<comment type="subcellular location">
    <subcellularLocation>
        <location evidence="1">Cell membrane</location>
        <topology evidence="1">Multi-pass membrane protein</topology>
    </subcellularLocation>
</comment>
<feature type="transmembrane region" description="Helical" evidence="6">
    <location>
        <begin position="307"/>
        <end position="330"/>
    </location>
</feature>